<evidence type="ECO:0000313" key="1">
    <source>
        <dbReference type="EMBL" id="MBK8524864.1"/>
    </source>
</evidence>
<organism evidence="1 2">
    <name type="scientific">Candidatus Proximibacter danicus</name>
    <dbReference type="NCBI Taxonomy" id="2954365"/>
    <lineage>
        <taxon>Bacteria</taxon>
        <taxon>Pseudomonadati</taxon>
        <taxon>Pseudomonadota</taxon>
        <taxon>Betaproteobacteria</taxon>
        <taxon>Candidatus Proximibacter</taxon>
    </lineage>
</organism>
<sequence length="67" mass="7513">MHILLVLQERAAKRRIAAPWSLARSARAGCFGQQQLQPVIQLRGRGLLLQAGDFAQFEEKLPVFLAQ</sequence>
<reference evidence="1" key="1">
    <citation type="submission" date="2020-10" db="EMBL/GenBank/DDBJ databases">
        <title>Connecting structure to function with the recovery of over 1000 high-quality activated sludge metagenome-assembled genomes encoding full-length rRNA genes using long-read sequencing.</title>
        <authorList>
            <person name="Singleton C.M."/>
            <person name="Petriglieri F."/>
            <person name="Kristensen J.M."/>
            <person name="Kirkegaard R.H."/>
            <person name="Michaelsen T.Y."/>
            <person name="Andersen M.H."/>
            <person name="Karst S.M."/>
            <person name="Dueholm M.S."/>
            <person name="Nielsen P.H."/>
            <person name="Albertsen M."/>
        </authorList>
    </citation>
    <scope>NUCLEOTIDE SEQUENCE</scope>
    <source>
        <strain evidence="1">Hirt_18-Q3-R61-65_BATAC.395</strain>
    </source>
</reference>
<evidence type="ECO:0000313" key="2">
    <source>
        <dbReference type="Proteomes" id="UP000886689"/>
    </source>
</evidence>
<gene>
    <name evidence="1" type="ORF">IPL58_12745</name>
</gene>
<dbReference type="Proteomes" id="UP000886689">
    <property type="component" value="Unassembled WGS sequence"/>
</dbReference>
<dbReference type="EMBL" id="JADJUC010000016">
    <property type="protein sequence ID" value="MBK8524864.1"/>
    <property type="molecule type" value="Genomic_DNA"/>
</dbReference>
<comment type="caution">
    <text evidence="1">The sequence shown here is derived from an EMBL/GenBank/DDBJ whole genome shotgun (WGS) entry which is preliminary data.</text>
</comment>
<accession>A0A9D7PTJ7</accession>
<proteinExistence type="predicted"/>
<name>A0A9D7PTJ7_9PROT</name>
<dbReference type="AlphaFoldDB" id="A0A9D7PTJ7"/>
<protein>
    <submittedName>
        <fullName evidence="1">Uncharacterized protein</fullName>
    </submittedName>
</protein>